<feature type="transmembrane region" description="Helical" evidence="28">
    <location>
        <begin position="1031"/>
        <end position="1050"/>
    </location>
</feature>
<feature type="compositionally biased region" description="Basic residues" evidence="27">
    <location>
        <begin position="1509"/>
        <end position="1523"/>
    </location>
</feature>
<evidence type="ECO:0000256" key="6">
    <source>
        <dbReference type="ARBA" id="ARBA00022553"/>
    </source>
</evidence>
<dbReference type="PANTHER" id="PTHR13800">
    <property type="entry name" value="TRANSIENT RECEPTOR POTENTIAL CATION CHANNEL, SUBFAMILY M, MEMBER 6"/>
    <property type="match status" value="1"/>
</dbReference>
<dbReference type="Pfam" id="PF18139">
    <property type="entry name" value="LSDAT_euk"/>
    <property type="match status" value="1"/>
</dbReference>
<keyword evidence="6" id="KW-0597">Phosphoprotein</keyword>
<feature type="transmembrane region" description="Helical" evidence="28">
    <location>
        <begin position="982"/>
        <end position="1004"/>
    </location>
</feature>
<evidence type="ECO:0000256" key="8">
    <source>
        <dbReference type="ARBA" id="ARBA00022673"/>
    </source>
</evidence>
<evidence type="ECO:0000256" key="2">
    <source>
        <dbReference type="ARBA" id="ARBA00004651"/>
    </source>
</evidence>
<dbReference type="Pfam" id="PF16519">
    <property type="entry name" value="TRPM_tetra"/>
    <property type="match status" value="1"/>
</dbReference>
<dbReference type="GO" id="GO:0016324">
    <property type="term" value="C:apical plasma membrane"/>
    <property type="evidence" value="ECO:0007669"/>
    <property type="project" value="TreeGrafter"/>
</dbReference>
<feature type="transmembrane region" description="Helical" evidence="28">
    <location>
        <begin position="908"/>
        <end position="929"/>
    </location>
</feature>
<dbReference type="Gene3D" id="3.20.200.10">
    <property type="entry name" value="MHCK/EF2 kinase"/>
    <property type="match status" value="1"/>
</dbReference>
<dbReference type="InterPro" id="IPR032415">
    <property type="entry name" value="TRPM_tetra"/>
</dbReference>
<dbReference type="InterPro" id="IPR029597">
    <property type="entry name" value="TRPM6_a-kinase_dom"/>
</dbReference>
<dbReference type="Pfam" id="PF25508">
    <property type="entry name" value="TRPM2"/>
    <property type="match status" value="1"/>
</dbReference>
<keyword evidence="17 28" id="KW-0472">Membrane</keyword>
<keyword evidence="19" id="KW-0407">Ion channel</keyword>
<evidence type="ECO:0000256" key="3">
    <source>
        <dbReference type="ARBA" id="ARBA00022448"/>
    </source>
</evidence>
<keyword evidence="18" id="KW-0539">Nucleus</keyword>
<keyword evidence="16" id="KW-0406">Ion transport</keyword>
<comment type="caution">
    <text evidence="31">The sequence shown here is derived from an EMBL/GenBank/DDBJ whole genome shotgun (WGS) entry which is preliminary data.</text>
</comment>
<keyword evidence="5" id="KW-0723">Serine/threonine-protein kinase</keyword>
<evidence type="ECO:0000256" key="12">
    <source>
        <dbReference type="ARBA" id="ARBA00022777"/>
    </source>
</evidence>
<evidence type="ECO:0000256" key="27">
    <source>
        <dbReference type="SAM" id="MobiDB-lite"/>
    </source>
</evidence>
<comment type="catalytic activity">
    <reaction evidence="24">
        <text>L-threonyl-[protein] + ATP = O-phospho-L-threonyl-[protein] + ADP + H(+)</text>
        <dbReference type="Rhea" id="RHEA:46608"/>
        <dbReference type="Rhea" id="RHEA-COMP:11060"/>
        <dbReference type="Rhea" id="RHEA-COMP:11605"/>
        <dbReference type="ChEBI" id="CHEBI:15378"/>
        <dbReference type="ChEBI" id="CHEBI:30013"/>
        <dbReference type="ChEBI" id="CHEBI:30616"/>
        <dbReference type="ChEBI" id="CHEBI:61977"/>
        <dbReference type="ChEBI" id="CHEBI:456216"/>
        <dbReference type="EC" id="2.7.11.1"/>
    </reaction>
</comment>
<keyword evidence="26" id="KW-0378">Hydrolase</keyword>
<reference evidence="31 32" key="1">
    <citation type="submission" date="2019-09" db="EMBL/GenBank/DDBJ databases">
        <title>Bird 10,000 Genomes (B10K) Project - Family phase.</title>
        <authorList>
            <person name="Zhang G."/>
        </authorList>
    </citation>
    <scope>NUCLEOTIDE SEQUENCE [LARGE SCALE GENOMIC DNA]</scope>
    <source>
        <strain evidence="31">B10K-DU-021-33</strain>
        <tissue evidence="31">Mixed tissue sample</tissue>
    </source>
</reference>
<feature type="non-terminal residue" evidence="31">
    <location>
        <position position="1964"/>
    </location>
</feature>
<evidence type="ECO:0000259" key="30">
    <source>
        <dbReference type="PROSITE" id="PS51160"/>
    </source>
</evidence>
<keyword evidence="8" id="KW-0107">Calcium channel</keyword>
<dbReference type="InterPro" id="IPR057366">
    <property type="entry name" value="TRPM-like"/>
</dbReference>
<name>A0A7K5NUF9_CHRMC</name>
<dbReference type="SUPFAM" id="SSF56112">
    <property type="entry name" value="Protein kinase-like (PK-like)"/>
    <property type="match status" value="1"/>
</dbReference>
<keyword evidence="4" id="KW-1003">Cell membrane</keyword>
<evidence type="ECO:0000313" key="31">
    <source>
        <dbReference type="EMBL" id="NWT46609.1"/>
    </source>
</evidence>
<keyword evidence="3" id="KW-0813">Transport</keyword>
<keyword evidence="7" id="KW-0109">Calcium transport</keyword>
<evidence type="ECO:0000256" key="11">
    <source>
        <dbReference type="ARBA" id="ARBA00022723"/>
    </source>
</evidence>
<evidence type="ECO:0000256" key="4">
    <source>
        <dbReference type="ARBA" id="ARBA00022475"/>
    </source>
</evidence>
<evidence type="ECO:0000256" key="5">
    <source>
        <dbReference type="ARBA" id="ARBA00022527"/>
    </source>
</evidence>
<dbReference type="SMART" id="SM00811">
    <property type="entry name" value="Alpha_kinase"/>
    <property type="match status" value="1"/>
</dbReference>
<dbReference type="Gene3D" id="1.20.5.1010">
    <property type="entry name" value="TRPM, tetramerisation domain"/>
    <property type="match status" value="1"/>
</dbReference>
<keyword evidence="14" id="KW-0106">Calcium</keyword>
<sequence>MRCCCGRLIGDHPGVDCSWPVYQAAPQRDDGEWSVQKHTKMSPTDAFGTINFQDGDHTYHAKYIRLSYDSSLDQLLHLMVKEWQMELPKLVISVHGGIQNFKLPSKVKQVFSKGLVKAAETTGAWIITEGINSGRVSRHVGDALKGRASPHLRKICAVGIPPWGIIENQRDLIGKDVVCLYQTLGNPLSKLSTLNSMHSHFLMADDGTVGKYGNEMVLRRNLEKYISLQKIHTRMGQGVPVVGLVVEGGPNVILMVWEYVRASPAVPVVVYEGTGRAADILAFTHKHTGDTGELRPQVKEEVLLMIQNTFSLGQKQSSHLFHILMECMEHRESITIFDAESEDQQDIDLAILTALLKGTNMSASDQLDLALAWNQLDIAKKHILVYGQHWKVLWLNMRQKYAQVAKAANSILAWIRNSVNSVSSRTREIMKQGPSNLLLHHLVRDVKQNTLSLDYKISLIDIGLVIEYLLGGAYRSSYTRKHFRILYNDLYRKHKRVLSSFSQSLSHSLHQSNQGGSRMGSAESTLHSQFFRTAQPYKYKERSTAFHKCKKKSKEDINFAESSGFIYPYNDLLVWAVLMKRQKMAMFFWQHGEEAMVKAVVACKLYRAMAREAKQSNMVDDTSEELKKYSKEFGQLALDVLEKAFKQNEQMAMKLLTYELKNWSNSTCLKLAVSVGLRPFVSHTCTQMLLTDMWMGRLKMRKNSWFKVIMSILLPPTILMLEFKSKAEMSHVPQSQDCHQFTRYHGDQSPASSKDALSLKDYDVEKFAQKSHESQVDGGQGNLPSTRKIYEFYNAPIVKFWFHTMAYMAFLMLFTYTVLVKMEPRPSVQEWLVIIYIFSTAIEKVRELLGTVSLILLYSVLHGNSDAVLEGKIIFTAIPCSQFGRNTTEENHHKIIHSCKHVFQTANMFYIVVMMAIVLLSFGVARKAILSPEEPPSWTLARDIVFQPYWMMFGEVYAGEIDVCETNEDCPPGSFLTPFLQAVYLFVQYIIMVNLLIAFFNNVYYDLKSISNKLWKYNRYRYIMTYHEKPWLPPPFILLSHIGLLINRIFHHQPPNELDQEEGDVGLKLYLSDEELKKLHDFEEQCVEKYFHEKNESLSSSDSERIRLTTERLEEMFLQLKEVHEKVFYIKESLLSLDSQLGHLQDLSALTVDILKVLSAVDTLQVEEALLANTKHRTCRKLPHSWSNALYSKTLSSLECLYDKKYHYYSMPPSLLRSLVRSQWPSECKDHVLRAESNKVVEDSSRKIEIESDTLTSGVSSETKSTPRYGQFLLVPPDHQGGSFSEDVTLNLSFLSTPDRYRGDAFKDELQSSIVVQKNLQSVSLIGKEPDYQWSQRGFVINLPSEKTNTVEADHPLGLQPSLDVEESAAPSCHDRKENEGGYVNWGFSEGDEKGVFISEKKQKKALCIHSAYNSDCNCTGSAPRHVQIRESKSFSYNSDRSRHSSITSQNKLKRSTSFRISPIWRDWSFCRSNSLQSPKKEKSGKTCKAIESLPSSELHHSEATKAKQQNRARKSGRGKKNQKTLQVPVIRVDDCPQNTQVSSEPAEINVWDEQEKHSKNWLTVSNFSQLSLERLSCMHQKMKNQDIDRHTIPFCDYLRHSREDLSNNIYGTTKKSNLTRNSFVHHSKAPLDVFETQTACCLFSLVVKSMLFAAVERNNLMRLSQTIPFTPVQLFAGEEVTVYRLEESSPMNLDKSMSSWSQRGMAAMIQVLSQEEMDGGLRRAMKVICTWSENDVLKLGQVFIVKSFLPEVVQTWQKIFHEGTVLHLCLREIQQQRAAQKLIYTFNQVKPHAIPYTPRFLEVFLIYCHSANQWLTIEKYMTGEFRKYNNNNGDEITPSSLLEELMLAFSHWTYVYTRGELLVLDLQGVGENLTDPSVIKPEDKKSGKMVFGPANLGEGAIRNFITKHRCNSCCRRLKLPGIQRKDYFDYILERIGPAFEIEMETRTSGAEDTEEPVEYDTRL</sequence>
<evidence type="ECO:0000256" key="14">
    <source>
        <dbReference type="ARBA" id="ARBA00022837"/>
    </source>
</evidence>
<dbReference type="Proteomes" id="UP000524558">
    <property type="component" value="Unassembled WGS sequence"/>
</dbReference>
<evidence type="ECO:0000256" key="17">
    <source>
        <dbReference type="ARBA" id="ARBA00023136"/>
    </source>
</evidence>
<keyword evidence="13" id="KW-0862">Zinc</keyword>
<feature type="region of interest" description="Disordered" evidence="27">
    <location>
        <begin position="1434"/>
        <end position="1453"/>
    </location>
</feature>
<keyword evidence="12" id="KW-0418">Kinase</keyword>
<accession>A0A7K5NUF9</accession>
<evidence type="ECO:0000256" key="7">
    <source>
        <dbReference type="ARBA" id="ARBA00022568"/>
    </source>
</evidence>
<dbReference type="GO" id="GO:0046872">
    <property type="term" value="F:metal ion binding"/>
    <property type="evidence" value="ECO:0007669"/>
    <property type="project" value="UniProtKB-KW"/>
</dbReference>
<dbReference type="EC" id="3.6.1.7" evidence="26"/>
<evidence type="ECO:0000256" key="15">
    <source>
        <dbReference type="ARBA" id="ARBA00022989"/>
    </source>
</evidence>
<evidence type="ECO:0000256" key="10">
    <source>
        <dbReference type="ARBA" id="ARBA00022692"/>
    </source>
</evidence>
<keyword evidence="11" id="KW-0479">Metal-binding</keyword>
<gene>
    <name evidence="31" type="primary">Trpm6</name>
    <name evidence="31" type="ORF">CHRMAC_R04025</name>
</gene>
<evidence type="ECO:0000256" key="9">
    <source>
        <dbReference type="ARBA" id="ARBA00022679"/>
    </source>
</evidence>
<evidence type="ECO:0000256" key="23">
    <source>
        <dbReference type="ARBA" id="ARBA00036634"/>
    </source>
</evidence>
<dbReference type="InterPro" id="IPR041491">
    <property type="entry name" value="TRPM_SLOG"/>
</dbReference>
<keyword evidence="9" id="KW-0808">Transferase</keyword>
<dbReference type="PROSITE" id="PS51158">
    <property type="entry name" value="ALPHA_KINASE"/>
    <property type="match status" value="1"/>
</dbReference>
<evidence type="ECO:0000256" key="20">
    <source>
        <dbReference type="ARBA" id="ARBA00025760"/>
    </source>
</evidence>
<evidence type="ECO:0000256" key="18">
    <source>
        <dbReference type="ARBA" id="ARBA00023242"/>
    </source>
</evidence>
<feature type="compositionally biased region" description="Polar residues" evidence="27">
    <location>
        <begin position="1434"/>
        <end position="1451"/>
    </location>
</feature>
<dbReference type="GO" id="GO:0003998">
    <property type="term" value="F:acylphosphatase activity"/>
    <property type="evidence" value="ECO:0007669"/>
    <property type="project" value="UniProtKB-EC"/>
</dbReference>
<dbReference type="InterPro" id="IPR001792">
    <property type="entry name" value="Acylphosphatase-like_dom"/>
</dbReference>
<dbReference type="PROSITE" id="PS51160">
    <property type="entry name" value="ACYLPHOSPHATASE_3"/>
    <property type="match status" value="1"/>
</dbReference>
<keyword evidence="32" id="KW-1185">Reference proteome</keyword>
<feature type="domain" description="Acylphosphatase-like" evidence="30">
    <location>
        <begin position="380"/>
        <end position="487"/>
    </location>
</feature>
<comment type="catalytic activity">
    <reaction evidence="23">
        <text>Ca(2+)(in) = Ca(2+)(out)</text>
        <dbReference type="Rhea" id="RHEA:29671"/>
        <dbReference type="ChEBI" id="CHEBI:29108"/>
    </reaction>
</comment>
<evidence type="ECO:0000256" key="25">
    <source>
        <dbReference type="ARBA" id="ARBA00048679"/>
    </source>
</evidence>
<evidence type="ECO:0000256" key="24">
    <source>
        <dbReference type="ARBA" id="ARBA00047899"/>
    </source>
</evidence>
<dbReference type="InterPro" id="IPR011009">
    <property type="entry name" value="Kinase-like_dom_sf"/>
</dbReference>
<evidence type="ECO:0000256" key="26">
    <source>
        <dbReference type="PROSITE-ProRule" id="PRU00520"/>
    </source>
</evidence>
<dbReference type="GO" id="GO:0051262">
    <property type="term" value="P:protein tetramerization"/>
    <property type="evidence" value="ECO:0007669"/>
    <property type="project" value="InterPro"/>
</dbReference>
<keyword evidence="15 28" id="KW-1133">Transmembrane helix</keyword>
<keyword evidence="10 28" id="KW-0812">Transmembrane</keyword>
<comment type="catalytic activity">
    <reaction evidence="26">
        <text>an acyl phosphate + H2O = a carboxylate + phosphate + H(+)</text>
        <dbReference type="Rhea" id="RHEA:14965"/>
        <dbReference type="ChEBI" id="CHEBI:15377"/>
        <dbReference type="ChEBI" id="CHEBI:15378"/>
        <dbReference type="ChEBI" id="CHEBI:29067"/>
        <dbReference type="ChEBI" id="CHEBI:43474"/>
        <dbReference type="ChEBI" id="CHEBI:59918"/>
        <dbReference type="EC" id="3.6.1.7"/>
    </reaction>
</comment>
<feature type="domain" description="Alpha-type protein kinase" evidence="29">
    <location>
        <begin position="1693"/>
        <end position="1923"/>
    </location>
</feature>
<dbReference type="InterPro" id="IPR037162">
    <property type="entry name" value="TRPM_tetra_sf"/>
</dbReference>
<proteinExistence type="inferred from homology"/>
<dbReference type="InterPro" id="IPR050927">
    <property type="entry name" value="TRPM"/>
</dbReference>
<dbReference type="EMBL" id="VYZF01002179">
    <property type="protein sequence ID" value="NWT46609.1"/>
    <property type="molecule type" value="Genomic_DNA"/>
</dbReference>
<dbReference type="Gene3D" id="3.30.200.20">
    <property type="entry name" value="Phosphorylase Kinase, domain 1"/>
    <property type="match status" value="1"/>
</dbReference>
<evidence type="ECO:0000256" key="13">
    <source>
        <dbReference type="ARBA" id="ARBA00022833"/>
    </source>
</evidence>
<dbReference type="FunFam" id="3.30.200.20:FF:000129">
    <property type="entry name" value="Transient receptor potential cation channel, subfamily M, member 7"/>
    <property type="match status" value="1"/>
</dbReference>
<evidence type="ECO:0000256" key="22">
    <source>
        <dbReference type="ARBA" id="ARBA00034634"/>
    </source>
</evidence>
<evidence type="ECO:0000256" key="28">
    <source>
        <dbReference type="SAM" id="Phobius"/>
    </source>
</evidence>
<dbReference type="InterPro" id="IPR004166">
    <property type="entry name" value="a-kinase_dom"/>
</dbReference>
<comment type="similarity">
    <text evidence="20">In the C-terminal section; belongs to the protein kinase superfamily. Alpha-type protein kinase family. ALPK subfamily.</text>
</comment>
<feature type="non-terminal residue" evidence="31">
    <location>
        <position position="1"/>
    </location>
</feature>
<dbReference type="GO" id="GO:0005524">
    <property type="term" value="F:ATP binding"/>
    <property type="evidence" value="ECO:0007669"/>
    <property type="project" value="InterPro"/>
</dbReference>
<evidence type="ECO:0000313" key="32">
    <source>
        <dbReference type="Proteomes" id="UP000524558"/>
    </source>
</evidence>
<feature type="active site" evidence="26">
    <location>
        <position position="417"/>
    </location>
</feature>
<comment type="catalytic activity">
    <reaction evidence="22">
        <text>Zn(2+)(in) = Zn(2+)(out)</text>
        <dbReference type="Rhea" id="RHEA:29351"/>
        <dbReference type="ChEBI" id="CHEBI:29105"/>
    </reaction>
</comment>
<dbReference type="Pfam" id="PF02816">
    <property type="entry name" value="Alpha_kinase"/>
    <property type="match status" value="1"/>
</dbReference>
<dbReference type="GO" id="GO:0005262">
    <property type="term" value="F:calcium channel activity"/>
    <property type="evidence" value="ECO:0007669"/>
    <property type="project" value="UniProtKB-KW"/>
</dbReference>
<evidence type="ECO:0000259" key="29">
    <source>
        <dbReference type="PROSITE" id="PS51158"/>
    </source>
</evidence>
<comment type="subcellular location">
    <subcellularLocation>
        <location evidence="2">Cell membrane</location>
        <topology evidence="2">Multi-pass membrane protein</topology>
    </subcellularLocation>
    <subcellularLocation>
        <location evidence="1">Nucleus</location>
    </subcellularLocation>
</comment>
<evidence type="ECO:0000256" key="19">
    <source>
        <dbReference type="ARBA" id="ARBA00023303"/>
    </source>
</evidence>
<organism evidence="31 32">
    <name type="scientific">Chroicocephalus maculipennis</name>
    <name type="common">Brown-hooded gull</name>
    <name type="synonym">Larus maculipennis</name>
    <dbReference type="NCBI Taxonomy" id="287016"/>
    <lineage>
        <taxon>Eukaryota</taxon>
        <taxon>Metazoa</taxon>
        <taxon>Chordata</taxon>
        <taxon>Craniata</taxon>
        <taxon>Vertebrata</taxon>
        <taxon>Euteleostomi</taxon>
        <taxon>Archelosauria</taxon>
        <taxon>Archosauria</taxon>
        <taxon>Dinosauria</taxon>
        <taxon>Saurischia</taxon>
        <taxon>Theropoda</taxon>
        <taxon>Coelurosauria</taxon>
        <taxon>Aves</taxon>
        <taxon>Neognathae</taxon>
        <taxon>Neoaves</taxon>
        <taxon>Charadriiformes</taxon>
        <taxon>Laridae</taxon>
        <taxon>Chroicocephalus</taxon>
    </lineage>
</organism>
<evidence type="ECO:0000256" key="1">
    <source>
        <dbReference type="ARBA" id="ARBA00004123"/>
    </source>
</evidence>
<comment type="catalytic activity">
    <reaction evidence="21">
        <text>Mg(2+)(in) = Mg(2+)(out)</text>
        <dbReference type="Rhea" id="RHEA:29827"/>
        <dbReference type="ChEBI" id="CHEBI:18420"/>
    </reaction>
</comment>
<dbReference type="CDD" id="cd16972">
    <property type="entry name" value="Alpha_kinase_ChaK2_TRPM6"/>
    <property type="match status" value="1"/>
</dbReference>
<feature type="transmembrane region" description="Helical" evidence="28">
    <location>
        <begin position="800"/>
        <end position="819"/>
    </location>
</feature>
<dbReference type="GO" id="GO:0004674">
    <property type="term" value="F:protein serine/threonine kinase activity"/>
    <property type="evidence" value="ECO:0007669"/>
    <property type="project" value="UniProtKB-KW"/>
</dbReference>
<protein>
    <recommendedName>
        <fullName evidence="26">acylphosphatase</fullName>
        <ecNumber evidence="26">3.6.1.7</ecNumber>
    </recommendedName>
</protein>
<feature type="active site" evidence="26">
    <location>
        <position position="398"/>
    </location>
</feature>
<evidence type="ECO:0000256" key="16">
    <source>
        <dbReference type="ARBA" id="ARBA00023065"/>
    </source>
</evidence>
<comment type="catalytic activity">
    <reaction evidence="25">
        <text>L-seryl-[protein] + ATP = O-phospho-L-seryl-[protein] + ADP + H(+)</text>
        <dbReference type="Rhea" id="RHEA:17989"/>
        <dbReference type="Rhea" id="RHEA-COMP:9863"/>
        <dbReference type="Rhea" id="RHEA-COMP:11604"/>
        <dbReference type="ChEBI" id="CHEBI:15378"/>
        <dbReference type="ChEBI" id="CHEBI:29999"/>
        <dbReference type="ChEBI" id="CHEBI:30616"/>
        <dbReference type="ChEBI" id="CHEBI:83421"/>
        <dbReference type="ChEBI" id="CHEBI:456216"/>
        <dbReference type="EC" id="2.7.11.1"/>
    </reaction>
</comment>
<feature type="region of interest" description="Disordered" evidence="27">
    <location>
        <begin position="1493"/>
        <end position="1526"/>
    </location>
</feature>
<dbReference type="PANTHER" id="PTHR13800:SF15">
    <property type="entry name" value="TRANSIENT RECEPTOR POTENTIAL CATION CHANNEL SUBFAMILY M MEMBER 6"/>
    <property type="match status" value="1"/>
</dbReference>
<evidence type="ECO:0000256" key="21">
    <source>
        <dbReference type="ARBA" id="ARBA00034269"/>
    </source>
</evidence>